<evidence type="ECO:0000313" key="4">
    <source>
        <dbReference type="Proteomes" id="UP000070720"/>
    </source>
</evidence>
<reference key="3">
    <citation type="submission" date="2014-02" db="EMBL/GenBank/DDBJ databases">
        <title>A revised Fusarium graminearum genomic reference sequence using whole shotgun re-sequencing.</title>
        <authorList>
            <person name="King R."/>
            <person name="Urban M."/>
            <person name="Hassani-Pak K."/>
            <person name="Hammond-Kosack K."/>
        </authorList>
    </citation>
    <scope>NUCLEOTIDE SEQUENCE</scope>
    <source>
        <strain>PH-1</strain>
    </source>
</reference>
<evidence type="ECO:0000313" key="3">
    <source>
        <dbReference type="EnsemblFungi" id="CEF76083"/>
    </source>
</evidence>
<dbReference type="EnsemblFungi" id="CEF76083">
    <property type="protein sequence ID" value="CEF76083"/>
    <property type="gene ID" value="FGRRES_20104"/>
</dbReference>
<feature type="chain" id="PRO_5010027123" evidence="1">
    <location>
        <begin position="21"/>
        <end position="76"/>
    </location>
</feature>
<keyword evidence="4" id="KW-1185">Reference proteome</keyword>
<dbReference type="Proteomes" id="UP000070720">
    <property type="component" value="Chromosome 1"/>
</dbReference>
<sequence>MYSLTKFFVAVMALTTFATASPVAEKSNAQGLEARGSCFGYANYAACASARRRSCPHGAGQNQCFTAASRACQQNC</sequence>
<reference evidence="3" key="5">
    <citation type="submission" date="2017-01" db="UniProtKB">
        <authorList>
            <consortium name="EnsemblFungi"/>
        </authorList>
    </citation>
    <scope>IDENTIFICATION</scope>
    <source>
        <strain evidence="3">PH-1 / ATCC MYA-4620 / FGSC 9075 / NRRL 31084</strain>
    </source>
</reference>
<reference evidence="3 4" key="2">
    <citation type="journal article" date="2010" name="Nature">
        <title>Comparative genomics reveals mobile pathogenicity chromosomes in Fusarium.</title>
        <authorList>
            <person name="Ma L.J."/>
            <person name="van der Does H.C."/>
            <person name="Borkovich K.A."/>
            <person name="Coleman J.J."/>
            <person name="Daboussi M.J."/>
            <person name="Di Pietro A."/>
            <person name="Dufresne M."/>
            <person name="Freitag M."/>
            <person name="Grabherr M."/>
            <person name="Henrissat B."/>
            <person name="Houterman P.M."/>
            <person name="Kang S."/>
            <person name="Shim W.B."/>
            <person name="Woloshuk C."/>
            <person name="Xie X."/>
            <person name="Xu J.R."/>
            <person name="Antoniw J."/>
            <person name="Baker S.E."/>
            <person name="Bluhm B.H."/>
            <person name="Breakspear A."/>
            <person name="Brown D.W."/>
            <person name="Butchko R.A."/>
            <person name="Chapman S."/>
            <person name="Coulson R."/>
            <person name="Coutinho P.M."/>
            <person name="Danchin E.G."/>
            <person name="Diener A."/>
            <person name="Gale L.R."/>
            <person name="Gardiner D.M."/>
            <person name="Goff S."/>
            <person name="Hammond-Kosack K.E."/>
            <person name="Hilburn K."/>
            <person name="Hua-Van A."/>
            <person name="Jonkers W."/>
            <person name="Kazan K."/>
            <person name="Kodira C.D."/>
            <person name="Koehrsen M."/>
            <person name="Kumar L."/>
            <person name="Lee Y.H."/>
            <person name="Li L."/>
            <person name="Manners J.M."/>
            <person name="Miranda-Saavedra D."/>
            <person name="Mukherjee M."/>
            <person name="Park G."/>
            <person name="Park J."/>
            <person name="Park S.Y."/>
            <person name="Proctor R.H."/>
            <person name="Regev A."/>
            <person name="Ruiz-Roldan M.C."/>
            <person name="Sain D."/>
            <person name="Sakthikumar S."/>
            <person name="Sykes S."/>
            <person name="Schwartz D.C."/>
            <person name="Turgeon B.G."/>
            <person name="Wapinski I."/>
            <person name="Yoder O."/>
            <person name="Young S."/>
            <person name="Zeng Q."/>
            <person name="Zhou S."/>
            <person name="Galagan J."/>
            <person name="Cuomo C.A."/>
            <person name="Kistler H.C."/>
            <person name="Rep M."/>
        </authorList>
    </citation>
    <scope>GENOME REANNOTATION</scope>
    <source>
        <strain evidence="4">ATCC MYA-4620 / CBS 123657 / FGSC 9075 / NRRL 31084 / PH-1</strain>
        <strain evidence="3">PH-1 / ATCC MYA-4620 / FGSC 9075 / NRRL 31084</strain>
    </source>
</reference>
<feature type="signal peptide" evidence="1">
    <location>
        <begin position="1"/>
        <end position="20"/>
    </location>
</feature>
<keyword evidence="1" id="KW-0732">Signal</keyword>
<reference evidence="3 4" key="1">
    <citation type="journal article" date="2007" name="Science">
        <title>The Fusarium graminearum genome reveals a link between localized polymorphism and pathogen specialization.</title>
        <authorList>
            <person name="Cuomo C.A."/>
            <person name="Gueldener U."/>
            <person name="Xu J.-R."/>
            <person name="Trail F."/>
            <person name="Turgeon B.G."/>
            <person name="Di Pietro A."/>
            <person name="Walton J.D."/>
            <person name="Ma L.-J."/>
            <person name="Baker S.E."/>
            <person name="Rep M."/>
            <person name="Adam G."/>
            <person name="Antoniw J."/>
            <person name="Baldwin T."/>
            <person name="Calvo S.E."/>
            <person name="Chang Y.-L."/>
            <person name="DeCaprio D."/>
            <person name="Gale L.R."/>
            <person name="Gnerre S."/>
            <person name="Goswami R.S."/>
            <person name="Hammond-Kosack K."/>
            <person name="Harris L.J."/>
            <person name="Hilburn K."/>
            <person name="Kennell J.C."/>
            <person name="Kroken S."/>
            <person name="Magnuson J.K."/>
            <person name="Mannhaupt G."/>
            <person name="Mauceli E.W."/>
            <person name="Mewes H.-W."/>
            <person name="Mitterbauer R."/>
            <person name="Muehlbauer G."/>
            <person name="Muensterkoetter M."/>
            <person name="Nelson D."/>
            <person name="O'Donnell K."/>
            <person name="Ouellet T."/>
            <person name="Qi W."/>
            <person name="Quesneville H."/>
            <person name="Roncero M.I.G."/>
            <person name="Seong K.-Y."/>
            <person name="Tetko I.V."/>
            <person name="Urban M."/>
            <person name="Waalwijk C."/>
            <person name="Ward T.J."/>
            <person name="Yao J."/>
            <person name="Birren B.W."/>
            <person name="Kistler H.C."/>
        </authorList>
    </citation>
    <scope>NUCLEOTIDE SEQUENCE [LARGE SCALE GENOMIC DNA]</scope>
    <source>
        <strain evidence="4">ATCC MYA-4620 / CBS 123657 / FGSC 9075 / NRRL 31084 / PH-1</strain>
        <strain evidence="3">PH-1 / ATCC MYA-4620 / FGSC 9075 / NRRL 31084</strain>
    </source>
</reference>
<dbReference type="AlphaFoldDB" id="A0A0E0RXV8"/>
<protein>
    <submittedName>
        <fullName evidence="2">Chromosome 1, complete genome</fullName>
    </submittedName>
</protein>
<evidence type="ECO:0000313" key="2">
    <source>
        <dbReference type="EMBL" id="CEF76083.1"/>
    </source>
</evidence>
<accession>A0A0E0RXV8</accession>
<dbReference type="EMBL" id="HG970332">
    <property type="protein sequence ID" value="CEF76083.1"/>
    <property type="molecule type" value="Genomic_DNA"/>
</dbReference>
<reference evidence="2 4" key="4">
    <citation type="journal article" date="2015" name="BMC Genomics">
        <title>The completed genome sequence of the pathogenic ascomycete fungus Fusarium graminearum.</title>
        <authorList>
            <person name="King R."/>
            <person name="Urban M."/>
            <person name="Hammond-Kosack M.C."/>
            <person name="Hassani-Pak K."/>
            <person name="Hammond-Kosack K.E."/>
        </authorList>
    </citation>
    <scope>NUCLEOTIDE SEQUENCE [LARGE SCALE GENOMIC DNA]</scope>
    <source>
        <strain evidence="4">ATCC MYA-4620 / CBS 123657 / FGSC 9075 / NRRL 31084 / PH-1</strain>
        <strain evidence="2">PH-1</strain>
    </source>
</reference>
<gene>
    <name evidence="2" type="ORF">FGRAMPH1_01T08561</name>
</gene>
<dbReference type="InParanoid" id="A0A0E0RXV8"/>
<dbReference type="VEuPathDB" id="FungiDB:FGRAMPH1_01G08561"/>
<proteinExistence type="predicted"/>
<organism evidence="3">
    <name type="scientific">Gibberella zeae (strain ATCC MYA-4620 / CBS 123657 / FGSC 9075 / NRRL 31084 / PH-1)</name>
    <name type="common">Wheat head blight fungus</name>
    <name type="synonym">Fusarium graminearum</name>
    <dbReference type="NCBI Taxonomy" id="229533"/>
    <lineage>
        <taxon>Eukaryota</taxon>
        <taxon>Fungi</taxon>
        <taxon>Dikarya</taxon>
        <taxon>Ascomycota</taxon>
        <taxon>Pezizomycotina</taxon>
        <taxon>Sordariomycetes</taxon>
        <taxon>Hypocreomycetidae</taxon>
        <taxon>Hypocreales</taxon>
        <taxon>Nectriaceae</taxon>
        <taxon>Fusarium</taxon>
    </lineage>
</organism>
<name>A0A0E0RXV8_GIBZE</name>
<evidence type="ECO:0000256" key="1">
    <source>
        <dbReference type="SAM" id="SignalP"/>
    </source>
</evidence>